<keyword evidence="3" id="KW-0677">Repeat</keyword>
<evidence type="ECO:0000256" key="3">
    <source>
        <dbReference type="ARBA" id="ARBA00022737"/>
    </source>
</evidence>
<evidence type="ECO:0000256" key="1">
    <source>
        <dbReference type="ARBA" id="ARBA00007274"/>
    </source>
</evidence>
<evidence type="ECO:0000313" key="9">
    <source>
        <dbReference type="Proteomes" id="UP000251571"/>
    </source>
</evidence>
<dbReference type="FunFam" id="2.160.10.10:FF:000037">
    <property type="entry name" value="Streptogramin A acetyltransferase"/>
    <property type="match status" value="1"/>
</dbReference>
<evidence type="ECO:0000256" key="2">
    <source>
        <dbReference type="ARBA" id="ARBA00022679"/>
    </source>
</evidence>
<dbReference type="InterPro" id="IPR001451">
    <property type="entry name" value="Hexapep"/>
</dbReference>
<sequence length="214" mass="23259">MVGPDPDTLTPMAPTYAGTVFLRPLAEGRANVTVGAYAYYDDRDETRDFFDRNVLHHFDFFGDHLTIGPFCALAHGVRIFMNGGTHAMDGFSTFPFNIFGHGWEEGFDPASWTATHKGDTVIGPDVWIGDHATIMPGVTIGAGAIVAAMSVVTRDVPPYAIVAGNPARVVRTRFDDATVTRLLSIAWWDWDAAKITRNLDAIRGADLTALESAT</sequence>
<dbReference type="CDD" id="cd03349">
    <property type="entry name" value="LbH_XAT"/>
    <property type="match status" value="1"/>
</dbReference>
<reference evidence="7 9" key="1">
    <citation type="submission" date="2016-10" db="EMBL/GenBank/DDBJ databases">
        <authorList>
            <person name="Cai Z."/>
        </authorList>
    </citation>
    <scope>NUCLEOTIDE SEQUENCE [LARGE SCALE GENOMIC DNA]</scope>
    <source>
        <strain evidence="7 9">DSM 25227</strain>
    </source>
</reference>
<keyword evidence="8" id="KW-1185">Reference proteome</keyword>
<dbReference type="GO" id="GO:0016746">
    <property type="term" value="F:acyltransferase activity"/>
    <property type="evidence" value="ECO:0007669"/>
    <property type="project" value="UniProtKB-KW"/>
</dbReference>
<evidence type="ECO:0000256" key="4">
    <source>
        <dbReference type="ARBA" id="ARBA00023251"/>
    </source>
</evidence>
<dbReference type="PANTHER" id="PTHR43300">
    <property type="entry name" value="ACETYLTRANSFERASE"/>
    <property type="match status" value="1"/>
</dbReference>
<evidence type="ECO:0000313" key="6">
    <source>
        <dbReference type="EMBL" id="PWJ18235.1"/>
    </source>
</evidence>
<dbReference type="EMBL" id="UETC01000005">
    <property type="protein sequence ID" value="SSA46760.1"/>
    <property type="molecule type" value="Genomic_DNA"/>
</dbReference>
<comment type="similarity">
    <text evidence="1">Belongs to the transferase hexapeptide repeat family.</text>
</comment>
<name>A0A2Y9AQP9_9RHOB</name>
<evidence type="ECO:0000256" key="5">
    <source>
        <dbReference type="ARBA" id="ARBA00023315"/>
    </source>
</evidence>
<dbReference type="Proteomes" id="UP000245839">
    <property type="component" value="Unassembled WGS sequence"/>
</dbReference>
<dbReference type="OrthoDB" id="9815592at2"/>
<keyword evidence="4" id="KW-0046">Antibiotic resistance</keyword>
<protein>
    <submittedName>
        <fullName evidence="7">Virginiamycin A acetyltransferase</fullName>
    </submittedName>
</protein>
<gene>
    <name evidence="6" type="ORF">BCF38_105223</name>
    <name evidence="7" type="ORF">SAMN05421539_105223</name>
</gene>
<dbReference type="InterPro" id="IPR018357">
    <property type="entry name" value="Hexapep_transf_CS"/>
</dbReference>
<evidence type="ECO:0000313" key="8">
    <source>
        <dbReference type="Proteomes" id="UP000245839"/>
    </source>
</evidence>
<evidence type="ECO:0000313" key="7">
    <source>
        <dbReference type="EMBL" id="SSA46760.1"/>
    </source>
</evidence>
<dbReference type="PROSITE" id="PS00101">
    <property type="entry name" value="HEXAPEP_TRANSFERASES"/>
    <property type="match status" value="1"/>
</dbReference>
<keyword evidence="5" id="KW-0012">Acyltransferase</keyword>
<accession>A0A2Y9AQP9</accession>
<dbReference type="GO" id="GO:0046677">
    <property type="term" value="P:response to antibiotic"/>
    <property type="evidence" value="ECO:0007669"/>
    <property type="project" value="UniProtKB-KW"/>
</dbReference>
<dbReference type="Proteomes" id="UP000251571">
    <property type="component" value="Unassembled WGS sequence"/>
</dbReference>
<dbReference type="Gene3D" id="2.160.10.10">
    <property type="entry name" value="Hexapeptide repeat proteins"/>
    <property type="match status" value="1"/>
</dbReference>
<dbReference type="PANTHER" id="PTHR43300:SF11">
    <property type="entry name" value="ACETYLTRANSFERASE RV3034C-RELATED"/>
    <property type="match status" value="1"/>
</dbReference>
<reference evidence="6 8" key="2">
    <citation type="submission" date="2018-03" db="EMBL/GenBank/DDBJ databases">
        <title>Genomic Encyclopedia of Archaeal and Bacterial Type Strains, Phase II (KMG-II): from individual species to whole genera.</title>
        <authorList>
            <person name="Goeker M."/>
        </authorList>
    </citation>
    <scope>NUCLEOTIDE SEQUENCE [LARGE SCALE GENOMIC DNA]</scope>
    <source>
        <strain evidence="6 8">DSM 25227</strain>
    </source>
</reference>
<dbReference type="InterPro" id="IPR011004">
    <property type="entry name" value="Trimer_LpxA-like_sf"/>
</dbReference>
<dbReference type="Pfam" id="PF00132">
    <property type="entry name" value="Hexapep"/>
    <property type="match status" value="1"/>
</dbReference>
<dbReference type="SUPFAM" id="SSF51161">
    <property type="entry name" value="Trimeric LpxA-like enzymes"/>
    <property type="match status" value="1"/>
</dbReference>
<keyword evidence="2 7" id="KW-0808">Transferase</keyword>
<dbReference type="InterPro" id="IPR050179">
    <property type="entry name" value="Trans_hexapeptide_repeat"/>
</dbReference>
<dbReference type="AlphaFoldDB" id="A0A2Y9AQP9"/>
<proteinExistence type="inferred from homology"/>
<organism evidence="7 9">
    <name type="scientific">Jannaschia seohaensis</name>
    <dbReference type="NCBI Taxonomy" id="475081"/>
    <lineage>
        <taxon>Bacteria</taxon>
        <taxon>Pseudomonadati</taxon>
        <taxon>Pseudomonadota</taxon>
        <taxon>Alphaproteobacteria</taxon>
        <taxon>Rhodobacterales</taxon>
        <taxon>Roseobacteraceae</taxon>
        <taxon>Jannaschia</taxon>
    </lineage>
</organism>
<dbReference type="EMBL" id="QGDJ01000005">
    <property type="protein sequence ID" value="PWJ18235.1"/>
    <property type="molecule type" value="Genomic_DNA"/>
</dbReference>